<dbReference type="OMA" id="FMAVSGD"/>
<gene>
    <name evidence="2" type="ORF">PISL3812_06840</name>
</gene>
<feature type="chain" id="PRO_5006711526" description="Lipase B" evidence="1">
    <location>
        <begin position="18"/>
        <end position="459"/>
    </location>
</feature>
<dbReference type="Proteomes" id="UP000054383">
    <property type="component" value="Unassembled WGS sequence"/>
</dbReference>
<evidence type="ECO:0008006" key="4">
    <source>
        <dbReference type="Google" id="ProtNLM"/>
    </source>
</evidence>
<keyword evidence="1" id="KW-0732">Signal</keyword>
<dbReference type="EMBL" id="CVMT01000006">
    <property type="protein sequence ID" value="CRG89801.1"/>
    <property type="molecule type" value="Genomic_DNA"/>
</dbReference>
<keyword evidence="3" id="KW-1185">Reference proteome</keyword>
<sequence length="459" mass="48870">MTMRLVGIYMVLGLAAAKPLPPLGQRDGILSTIGDDVIGLLSSVTDDLASLSPYLSSQATSIKDKVQVARLVPSTSNSSSVESAAATISDIFRQRPADLTVAVDELLSQGLLVGQLLDLLNSFANQSTINSQNNTNLRSPIVPVYPSKLLDDAPYSLDEHTLRSAIYIPESFTYGKKTPVILIPGTFIPAGITYHFSFSKLADFTGSLDPLWVNIPGASLGDAQVNAEYVAYAINYISGITASNVAVISWSQGGLDTQWALKYWPSTRSSVQDFVAISPDFHGTILAPAICPGLPLPSCTPSVAQQIYTSKYIATLRADDGDSAYVPTTTLFSTFDEIVEPMSGDYASAYLLDARNVGVTNAWVQQVCGTVTLGGSIFTHEGMLYNPLSWALAIDAITHKGPGDPSRLDLDKVCSSFLADGLDLEDLLGTEGLLLLAVANVIGYGSWTATEPPIKAYAK</sequence>
<dbReference type="SUPFAM" id="SSF53474">
    <property type="entry name" value="alpha/beta-Hydrolases"/>
    <property type="match status" value="1"/>
</dbReference>
<dbReference type="Gene3D" id="3.40.50.1820">
    <property type="entry name" value="alpha/beta hydrolase"/>
    <property type="match status" value="1"/>
</dbReference>
<dbReference type="STRING" id="28573.A0A0U1M459"/>
<evidence type="ECO:0000256" key="1">
    <source>
        <dbReference type="SAM" id="SignalP"/>
    </source>
</evidence>
<name>A0A0U1M459_TALIS</name>
<dbReference type="OrthoDB" id="4605274at2759"/>
<dbReference type="AlphaFoldDB" id="A0A0U1M459"/>
<evidence type="ECO:0000313" key="2">
    <source>
        <dbReference type="EMBL" id="CRG89801.1"/>
    </source>
</evidence>
<feature type="signal peptide" evidence="1">
    <location>
        <begin position="1"/>
        <end position="17"/>
    </location>
</feature>
<protein>
    <recommendedName>
        <fullName evidence="4">Lipase B</fullName>
    </recommendedName>
</protein>
<evidence type="ECO:0000313" key="3">
    <source>
        <dbReference type="Proteomes" id="UP000054383"/>
    </source>
</evidence>
<accession>A0A0U1M459</accession>
<dbReference type="InterPro" id="IPR053228">
    <property type="entry name" value="Stereospecific_Lipase"/>
</dbReference>
<dbReference type="InterPro" id="IPR029058">
    <property type="entry name" value="AB_hydrolase_fold"/>
</dbReference>
<proteinExistence type="predicted"/>
<dbReference type="PANTHER" id="PTHR37574:SF1">
    <property type="entry name" value="LIPASE B"/>
    <property type="match status" value="1"/>
</dbReference>
<organism evidence="2 3">
    <name type="scientific">Talaromyces islandicus</name>
    <name type="common">Penicillium islandicum</name>
    <dbReference type="NCBI Taxonomy" id="28573"/>
    <lineage>
        <taxon>Eukaryota</taxon>
        <taxon>Fungi</taxon>
        <taxon>Dikarya</taxon>
        <taxon>Ascomycota</taxon>
        <taxon>Pezizomycotina</taxon>
        <taxon>Eurotiomycetes</taxon>
        <taxon>Eurotiomycetidae</taxon>
        <taxon>Eurotiales</taxon>
        <taxon>Trichocomaceae</taxon>
        <taxon>Talaromyces</taxon>
        <taxon>Talaromyces sect. Islandici</taxon>
    </lineage>
</organism>
<reference evidence="2 3" key="1">
    <citation type="submission" date="2015-04" db="EMBL/GenBank/DDBJ databases">
        <authorList>
            <person name="Syromyatnikov M.Y."/>
            <person name="Popov V.N."/>
        </authorList>
    </citation>
    <scope>NUCLEOTIDE SEQUENCE [LARGE SCALE GENOMIC DNA]</scope>
    <source>
        <strain evidence="2">WF-38-12</strain>
    </source>
</reference>
<dbReference type="PANTHER" id="PTHR37574">
    <property type="entry name" value="LIPASE B"/>
    <property type="match status" value="1"/>
</dbReference>